<dbReference type="SUPFAM" id="SSF47384">
    <property type="entry name" value="Homodimeric domain of signal transducing histidine kinase"/>
    <property type="match status" value="1"/>
</dbReference>
<accession>A0A1Y0I2B9</accession>
<keyword evidence="6" id="KW-0902">Two-component regulatory system</keyword>
<sequence length="777" mass="87000">MANLHRGLTPRRLRLFLGLLFLALLVPSSLLTWQTREKLKWEAFHQYREQADELAQRIDRTLQEAVLNEEKRTYADYQFFVVSGDPGTSNYIQRSPLASFPVDSEIPGLIGYFQVNAQGRFSSPVLPPAPSPDIGVSANELAQRQFLQKSILDVLSQNELVSPPRQAVPVRVTLPPRARPGLEYRLSASETREESMDDTISSVAESSVAGNESALDEVLAEAEQDTVQGSVIAGAGRQPSAPAPGISRQEKTDIPKVTDTLKIEAESSKPVQAAFDKLSKALPEEAQNRGQNLGNLKDLKLKKLESNKEYATLGNSYAEKSRALAPEIEKPTAPLDLELAQNDRRTEAKLMDESVSGFTRQQLAPARSTRREQTALVEETPQTQAIKIFESEIDPFEIAQLDSGHFVLFRKVWRDGQRTIQGALIDPQQFLQGIFSQTFKDTSLARMSDLIVAYQGNILKVIPGSTDRGYLGRANELEGTLLHQVRLSAPLQRFQLLWSINQLPAGPGASIILWTSLILFLVLISGFIALYALGLRQIRLARQQQDFVSAVSHELKTPLTSIRMYGEMLREGWVSDAKKREYYDFIHDESERLSRLIANVLQLARMERNDIKLDCKTLAVTTLADIIRSKVSSHIERAGFSFEQTLDANCEDLQIHIDSDAFTQILINLIDNAIKFSRNADIKKIDIQIKCEQNRQVVFSVRDYGPGIVKSQLKKIFQLFYRQGNELTRETVGTGIGLALVKQLTEAMGGKVEVVNEEPGVRFELGFRCINRMNLPL</sequence>
<dbReference type="Gene3D" id="1.10.287.130">
    <property type="match status" value="1"/>
</dbReference>
<dbReference type="InterPro" id="IPR005467">
    <property type="entry name" value="His_kinase_dom"/>
</dbReference>
<dbReference type="AlphaFoldDB" id="A0A1Y0I2B9"/>
<keyword evidence="3" id="KW-0597">Phosphoprotein</keyword>
<keyword evidence="5 10" id="KW-0418">Kinase</keyword>
<evidence type="ECO:0000256" key="8">
    <source>
        <dbReference type="SAM" id="Phobius"/>
    </source>
</evidence>
<keyword evidence="8" id="KW-1133">Transmembrane helix</keyword>
<dbReference type="CDD" id="cd00082">
    <property type="entry name" value="HisKA"/>
    <property type="match status" value="1"/>
</dbReference>
<feature type="region of interest" description="Disordered" evidence="7">
    <location>
        <begin position="232"/>
        <end position="254"/>
    </location>
</feature>
<dbReference type="InterPro" id="IPR003661">
    <property type="entry name" value="HisK_dim/P_dom"/>
</dbReference>
<dbReference type="InterPro" id="IPR036097">
    <property type="entry name" value="HisK_dim/P_sf"/>
</dbReference>
<dbReference type="Pfam" id="PF00512">
    <property type="entry name" value="HisKA"/>
    <property type="match status" value="1"/>
</dbReference>
<feature type="transmembrane region" description="Helical" evidence="8">
    <location>
        <begin position="511"/>
        <end position="533"/>
    </location>
</feature>
<keyword evidence="8" id="KW-0472">Membrane</keyword>
<feature type="compositionally biased region" description="Polar residues" evidence="7">
    <location>
        <begin position="198"/>
        <end position="210"/>
    </location>
</feature>
<proteinExistence type="predicted"/>
<gene>
    <name evidence="10" type="ORF">OLMES_0514</name>
</gene>
<evidence type="ECO:0000259" key="9">
    <source>
        <dbReference type="PROSITE" id="PS50109"/>
    </source>
</evidence>
<dbReference type="SMART" id="SM00387">
    <property type="entry name" value="HATPase_c"/>
    <property type="match status" value="1"/>
</dbReference>
<keyword evidence="11" id="KW-1185">Reference proteome</keyword>
<dbReference type="Proteomes" id="UP000196027">
    <property type="component" value="Chromosome"/>
</dbReference>
<comment type="catalytic activity">
    <reaction evidence="1">
        <text>ATP + protein L-histidine = ADP + protein N-phospho-L-histidine.</text>
        <dbReference type="EC" id="2.7.13.3"/>
    </reaction>
</comment>
<organism evidence="10 11">
    <name type="scientific">Oleiphilus messinensis</name>
    <dbReference type="NCBI Taxonomy" id="141451"/>
    <lineage>
        <taxon>Bacteria</taxon>
        <taxon>Pseudomonadati</taxon>
        <taxon>Pseudomonadota</taxon>
        <taxon>Gammaproteobacteria</taxon>
        <taxon>Oceanospirillales</taxon>
        <taxon>Oleiphilaceae</taxon>
        <taxon>Oleiphilus</taxon>
    </lineage>
</organism>
<dbReference type="PANTHER" id="PTHR43547">
    <property type="entry name" value="TWO-COMPONENT HISTIDINE KINASE"/>
    <property type="match status" value="1"/>
</dbReference>
<dbReference type="Gene3D" id="3.30.565.10">
    <property type="entry name" value="Histidine kinase-like ATPase, C-terminal domain"/>
    <property type="match status" value="1"/>
</dbReference>
<dbReference type="CDD" id="cd00075">
    <property type="entry name" value="HATPase"/>
    <property type="match status" value="1"/>
</dbReference>
<dbReference type="InterPro" id="IPR003594">
    <property type="entry name" value="HATPase_dom"/>
</dbReference>
<dbReference type="GO" id="GO:0000155">
    <property type="term" value="F:phosphorelay sensor kinase activity"/>
    <property type="evidence" value="ECO:0007669"/>
    <property type="project" value="InterPro"/>
</dbReference>
<dbReference type="KEGG" id="ome:OLMES_0514"/>
<evidence type="ECO:0000256" key="5">
    <source>
        <dbReference type="ARBA" id="ARBA00022777"/>
    </source>
</evidence>
<evidence type="ECO:0000256" key="6">
    <source>
        <dbReference type="ARBA" id="ARBA00023012"/>
    </source>
</evidence>
<evidence type="ECO:0000256" key="1">
    <source>
        <dbReference type="ARBA" id="ARBA00000085"/>
    </source>
</evidence>
<dbReference type="EMBL" id="CP021425">
    <property type="protein sequence ID" value="ARU54617.1"/>
    <property type="molecule type" value="Genomic_DNA"/>
</dbReference>
<keyword evidence="4" id="KW-0808">Transferase</keyword>
<reference evidence="10 11" key="1">
    <citation type="submission" date="2017-05" db="EMBL/GenBank/DDBJ databases">
        <title>Genomic insights into alkan degradation activity of Oleiphilus messinensis.</title>
        <authorList>
            <person name="Kozyavkin S.A."/>
            <person name="Slesarev A.I."/>
            <person name="Golyshin P.N."/>
            <person name="Korzhenkov A."/>
            <person name="Golyshina O.N."/>
            <person name="Toshchakov S.V."/>
        </authorList>
    </citation>
    <scope>NUCLEOTIDE SEQUENCE [LARGE SCALE GENOMIC DNA]</scope>
    <source>
        <strain evidence="10 11">ME102</strain>
    </source>
</reference>
<evidence type="ECO:0000256" key="3">
    <source>
        <dbReference type="ARBA" id="ARBA00022553"/>
    </source>
</evidence>
<dbReference type="RefSeq" id="WP_087459795.1">
    <property type="nucleotide sequence ID" value="NZ_CP021425.1"/>
</dbReference>
<evidence type="ECO:0000313" key="10">
    <source>
        <dbReference type="EMBL" id="ARU54617.1"/>
    </source>
</evidence>
<dbReference type="Pfam" id="PF02518">
    <property type="entry name" value="HATPase_c"/>
    <property type="match status" value="1"/>
</dbReference>
<protein>
    <recommendedName>
        <fullName evidence="2">histidine kinase</fullName>
        <ecNumber evidence="2">2.7.13.3</ecNumber>
    </recommendedName>
</protein>
<evidence type="ECO:0000256" key="4">
    <source>
        <dbReference type="ARBA" id="ARBA00022679"/>
    </source>
</evidence>
<dbReference type="PANTHER" id="PTHR43547:SF2">
    <property type="entry name" value="HYBRID SIGNAL TRANSDUCTION HISTIDINE KINASE C"/>
    <property type="match status" value="1"/>
</dbReference>
<dbReference type="EC" id="2.7.13.3" evidence="2"/>
<evidence type="ECO:0000313" key="11">
    <source>
        <dbReference type="Proteomes" id="UP000196027"/>
    </source>
</evidence>
<feature type="domain" description="Histidine kinase" evidence="9">
    <location>
        <begin position="550"/>
        <end position="771"/>
    </location>
</feature>
<keyword evidence="8" id="KW-0812">Transmembrane</keyword>
<dbReference type="InterPro" id="IPR036890">
    <property type="entry name" value="HATPase_C_sf"/>
</dbReference>
<feature type="region of interest" description="Disordered" evidence="7">
    <location>
        <begin position="182"/>
        <end position="220"/>
    </location>
</feature>
<dbReference type="SUPFAM" id="SSF55874">
    <property type="entry name" value="ATPase domain of HSP90 chaperone/DNA topoisomerase II/histidine kinase"/>
    <property type="match status" value="1"/>
</dbReference>
<evidence type="ECO:0000256" key="2">
    <source>
        <dbReference type="ARBA" id="ARBA00012438"/>
    </source>
</evidence>
<dbReference type="SMART" id="SM00388">
    <property type="entry name" value="HisKA"/>
    <property type="match status" value="1"/>
</dbReference>
<dbReference type="PROSITE" id="PS50109">
    <property type="entry name" value="HIS_KIN"/>
    <property type="match status" value="1"/>
</dbReference>
<dbReference type="FunFam" id="1.10.287.130:FF:000001">
    <property type="entry name" value="Two-component sensor histidine kinase"/>
    <property type="match status" value="1"/>
</dbReference>
<evidence type="ECO:0000256" key="7">
    <source>
        <dbReference type="SAM" id="MobiDB-lite"/>
    </source>
</evidence>
<dbReference type="OrthoDB" id="9804645at2"/>
<dbReference type="InterPro" id="IPR004358">
    <property type="entry name" value="Sig_transdc_His_kin-like_C"/>
</dbReference>
<name>A0A1Y0I2B9_9GAMM</name>
<dbReference type="PRINTS" id="PR00344">
    <property type="entry name" value="BCTRLSENSOR"/>
</dbReference>